<organism evidence="1 2">
    <name type="scientific">Escherichia phage GA2A</name>
    <dbReference type="NCBI Taxonomy" id="1755695"/>
    <lineage>
        <taxon>Viruses</taxon>
        <taxon>Duplodnaviria</taxon>
        <taxon>Heunggongvirae</taxon>
        <taxon>Uroviricota</taxon>
        <taxon>Caudoviricetes</taxon>
        <taxon>Autographivirales</taxon>
        <taxon>Autotranscriptaviridae</taxon>
        <taxon>Studiervirinae</taxon>
        <taxon>Kayfunavirus</taxon>
        <taxon>Kayfunavirus GA2A</taxon>
    </lineage>
</organism>
<dbReference type="Proteomes" id="UP000204484">
    <property type="component" value="Segment"/>
</dbReference>
<name>A0A1B0TR90_9CAUD</name>
<protein>
    <submittedName>
        <fullName evidence="1">Uncharacterized protein</fullName>
    </submittedName>
</protein>
<evidence type="ECO:0000313" key="1">
    <source>
        <dbReference type="EMBL" id="ALP47775.1"/>
    </source>
</evidence>
<evidence type="ECO:0000313" key="2">
    <source>
        <dbReference type="Proteomes" id="UP000204484"/>
    </source>
</evidence>
<gene>
    <name evidence="1" type="ORF">GA2A_08A</name>
</gene>
<accession>A0A1B0TR90</accession>
<reference evidence="2" key="1">
    <citation type="submission" date="2015-11" db="EMBL/GenBank/DDBJ databases">
        <authorList>
            <person name="Alasiri N."/>
            <person name="Anany H."/>
            <person name="Kropinski A.M."/>
            <person name="Griffiths M.W."/>
        </authorList>
    </citation>
    <scope>NUCLEOTIDE SEQUENCE [LARGE SCALE GENOMIC DNA]</scope>
</reference>
<sequence>MTDLKWLALWLAFLAVYTLIQRRRG</sequence>
<keyword evidence="2" id="KW-1185">Reference proteome</keyword>
<proteinExistence type="predicted"/>
<dbReference type="RefSeq" id="YP_009324944.1">
    <property type="nucleotide sequence ID" value="NC_031943.1"/>
</dbReference>
<dbReference type="GeneID" id="30309907"/>
<dbReference type="EMBL" id="KT990215">
    <property type="protein sequence ID" value="ALP47775.1"/>
    <property type="molecule type" value="Genomic_DNA"/>
</dbReference>
<dbReference type="KEGG" id="vg:30309907"/>